<dbReference type="AlphaFoldDB" id="A0A934R8R9"/>
<protein>
    <submittedName>
        <fullName evidence="2">Uncharacterized protein</fullName>
    </submittedName>
</protein>
<comment type="caution">
    <text evidence="2">The sequence shown here is derived from an EMBL/GenBank/DDBJ whole genome shotgun (WGS) entry which is preliminary data.</text>
</comment>
<reference evidence="2" key="1">
    <citation type="submission" date="2021-01" db="EMBL/GenBank/DDBJ databases">
        <title>Modified the classification status of verrucomicrobia.</title>
        <authorList>
            <person name="Feng X."/>
        </authorList>
    </citation>
    <scope>NUCLEOTIDE SEQUENCE</scope>
    <source>
        <strain evidence="2">KCTC 22201</strain>
    </source>
</reference>
<feature type="transmembrane region" description="Helical" evidence="1">
    <location>
        <begin position="183"/>
        <end position="200"/>
    </location>
</feature>
<name>A0A934R8R9_9BACT</name>
<feature type="transmembrane region" description="Helical" evidence="1">
    <location>
        <begin position="122"/>
        <end position="144"/>
    </location>
</feature>
<keyword evidence="1" id="KW-0472">Membrane</keyword>
<keyword evidence="1" id="KW-0812">Transmembrane</keyword>
<proteinExistence type="predicted"/>
<keyword evidence="1" id="KW-1133">Transmembrane helix</keyword>
<gene>
    <name evidence="2" type="ORF">JIN81_03140</name>
</gene>
<evidence type="ECO:0000256" key="1">
    <source>
        <dbReference type="SAM" id="Phobius"/>
    </source>
</evidence>
<evidence type="ECO:0000313" key="2">
    <source>
        <dbReference type="EMBL" id="MBK1826000.1"/>
    </source>
</evidence>
<feature type="transmembrane region" description="Helical" evidence="1">
    <location>
        <begin position="299"/>
        <end position="321"/>
    </location>
</feature>
<dbReference type="Proteomes" id="UP000658278">
    <property type="component" value="Unassembled WGS sequence"/>
</dbReference>
<accession>A0A934R8R9</accession>
<feature type="transmembrane region" description="Helical" evidence="1">
    <location>
        <begin position="15"/>
        <end position="34"/>
    </location>
</feature>
<dbReference type="EMBL" id="JAENII010000002">
    <property type="protein sequence ID" value="MBK1826000.1"/>
    <property type="molecule type" value="Genomic_DNA"/>
</dbReference>
<feature type="transmembrane region" description="Helical" evidence="1">
    <location>
        <begin position="64"/>
        <end position="89"/>
    </location>
</feature>
<keyword evidence="3" id="KW-1185">Reference proteome</keyword>
<feature type="transmembrane region" description="Helical" evidence="1">
    <location>
        <begin position="156"/>
        <end position="176"/>
    </location>
</feature>
<sequence>MAVFIDALRLLKAKALFWITLAISVLAAVLYFSIGFNEEGITLFFGVETWENEFIRAGSPLAEMFYLGIFSMVMVNIWLSWVAVILALVTCAPVFPSFMQEGSAGTVLCKPIGRLKLFVFKYLSGLLFAFLQTSIFCLIVFFAIRFRVGTWNPSVFWAVPLIVLMFSYLWSILVTVGVRTKSVMASLLAALLVWGAAWISKVTEEYIYMAAEMGELPTGDGTMRLSDEEQQNFREGYALYSLPYKVLPKTTDTINLLQRYITVEGEREFSMTQLIGAMSGFGSEEDEVTEAALKRHSPVYIIGTSLAFEFVVLGFGAWMFVRRDF</sequence>
<evidence type="ECO:0000313" key="3">
    <source>
        <dbReference type="Proteomes" id="UP000658278"/>
    </source>
</evidence>
<organism evidence="2 3">
    <name type="scientific">Haloferula rosea</name>
    <dbReference type="NCBI Taxonomy" id="490093"/>
    <lineage>
        <taxon>Bacteria</taxon>
        <taxon>Pseudomonadati</taxon>
        <taxon>Verrucomicrobiota</taxon>
        <taxon>Verrucomicrobiia</taxon>
        <taxon>Verrucomicrobiales</taxon>
        <taxon>Verrucomicrobiaceae</taxon>
        <taxon>Haloferula</taxon>
    </lineage>
</organism>